<reference evidence="1 2" key="1">
    <citation type="submission" date="2014-02" db="EMBL/GenBank/DDBJ databases">
        <title>The genome sequence of Colletotrichum nymphaeae SA-01.</title>
        <authorList>
            <person name="Baroncelli R."/>
            <person name="Thon M.R."/>
        </authorList>
    </citation>
    <scope>NUCLEOTIDE SEQUENCE [LARGE SCALE GENOMIC DNA]</scope>
    <source>
        <strain evidence="1 2">SA-01</strain>
    </source>
</reference>
<evidence type="ECO:0000313" key="2">
    <source>
        <dbReference type="Proteomes" id="UP000070054"/>
    </source>
</evidence>
<gene>
    <name evidence="1" type="ORF">CNYM01_13537</name>
</gene>
<dbReference type="EMBL" id="JEMN01000723">
    <property type="protein sequence ID" value="KXH57864.1"/>
    <property type="molecule type" value="Genomic_DNA"/>
</dbReference>
<organism evidence="1 2">
    <name type="scientific">Colletotrichum nymphaeae SA-01</name>
    <dbReference type="NCBI Taxonomy" id="1460502"/>
    <lineage>
        <taxon>Eukaryota</taxon>
        <taxon>Fungi</taxon>
        <taxon>Dikarya</taxon>
        <taxon>Ascomycota</taxon>
        <taxon>Pezizomycotina</taxon>
        <taxon>Sordariomycetes</taxon>
        <taxon>Hypocreomycetidae</taxon>
        <taxon>Glomerellales</taxon>
        <taxon>Glomerellaceae</taxon>
        <taxon>Colletotrichum</taxon>
        <taxon>Colletotrichum acutatum species complex</taxon>
    </lineage>
</organism>
<comment type="caution">
    <text evidence="1">The sequence shown here is derived from an EMBL/GenBank/DDBJ whole genome shotgun (WGS) entry which is preliminary data.</text>
</comment>
<proteinExistence type="predicted"/>
<sequence length="122" mass="13796">MGFPEHRFRYQSSFLKPIRLSLPELLNASLQAGDVVDIDHRPRPCHLPMKTWLVYPRSSHKVDVYWRVVSPPPPIASRVSFDADIPKDSQIPLDLGDILCDLTPSQIQLARMCHLAHCNAGS</sequence>
<name>A0A135UBU0_9PEZI</name>
<dbReference type="AlphaFoldDB" id="A0A135UBU0"/>
<dbReference type="Proteomes" id="UP000070054">
    <property type="component" value="Unassembled WGS sequence"/>
</dbReference>
<evidence type="ECO:0000313" key="1">
    <source>
        <dbReference type="EMBL" id="KXH57864.1"/>
    </source>
</evidence>
<accession>A0A135UBU0</accession>
<keyword evidence="2" id="KW-1185">Reference proteome</keyword>
<protein>
    <submittedName>
        <fullName evidence="1">Uncharacterized protein</fullName>
    </submittedName>
</protein>